<dbReference type="InterPro" id="IPR010996">
    <property type="entry name" value="HHH_MUS81"/>
</dbReference>
<evidence type="ECO:0000259" key="3">
    <source>
        <dbReference type="Pfam" id="PF14716"/>
    </source>
</evidence>
<evidence type="ECO:0000256" key="2">
    <source>
        <dbReference type="SAM" id="MobiDB-lite"/>
    </source>
</evidence>
<evidence type="ECO:0000313" key="4">
    <source>
        <dbReference type="EMBL" id="KAJ0409118.1"/>
    </source>
</evidence>
<name>A0AAD5M960_PYTIN</name>
<comment type="caution">
    <text evidence="4">The sequence shown here is derived from an EMBL/GenBank/DDBJ whole genome shotgun (WGS) entry which is preliminary data.</text>
</comment>
<evidence type="ECO:0000256" key="1">
    <source>
        <dbReference type="PIRSR" id="PIRSR622312-50"/>
    </source>
</evidence>
<proteinExistence type="predicted"/>
<dbReference type="GO" id="GO:0003677">
    <property type="term" value="F:DNA binding"/>
    <property type="evidence" value="ECO:0007669"/>
    <property type="project" value="InterPro"/>
</dbReference>
<feature type="active site" description="Nucleophile; Schiff-base intermediate with DNA; for 5'-dRP lyase activity" evidence="1">
    <location>
        <position position="193"/>
    </location>
</feature>
<feature type="region of interest" description="Disordered" evidence="2">
    <location>
        <begin position="66"/>
        <end position="136"/>
    </location>
</feature>
<dbReference type="GO" id="GO:0006284">
    <property type="term" value="P:base-excision repair"/>
    <property type="evidence" value="ECO:0007669"/>
    <property type="project" value="TreeGrafter"/>
</dbReference>
<dbReference type="InterPro" id="IPR027421">
    <property type="entry name" value="DNA_pol_lamdba_lyase_dom_sf"/>
</dbReference>
<dbReference type="InterPro" id="IPR022312">
    <property type="entry name" value="DNA_pol_X"/>
</dbReference>
<dbReference type="GO" id="GO:0005634">
    <property type="term" value="C:nucleus"/>
    <property type="evidence" value="ECO:0007669"/>
    <property type="project" value="TreeGrafter"/>
</dbReference>
<dbReference type="Gene3D" id="1.10.150.110">
    <property type="entry name" value="DNA polymerase beta, N-terminal domain-like"/>
    <property type="match status" value="1"/>
</dbReference>
<accession>A0AAD5M960</accession>
<dbReference type="Proteomes" id="UP001209570">
    <property type="component" value="Unassembled WGS sequence"/>
</dbReference>
<gene>
    <name evidence="4" type="ORF">P43SY_002252</name>
</gene>
<evidence type="ECO:0000313" key="5">
    <source>
        <dbReference type="Proteomes" id="UP001209570"/>
    </source>
</evidence>
<feature type="domain" description="Crossover junction endonuclease MUS81-like HHH" evidence="3">
    <location>
        <begin position="133"/>
        <end position="202"/>
    </location>
</feature>
<dbReference type="Pfam" id="PF14716">
    <property type="entry name" value="HHH_8"/>
    <property type="match status" value="1"/>
</dbReference>
<protein>
    <recommendedName>
        <fullName evidence="3">Crossover junction endonuclease MUS81-like HHH domain-containing protein</fullName>
    </recommendedName>
</protein>
<reference evidence="4" key="1">
    <citation type="submission" date="2021-12" db="EMBL/GenBank/DDBJ databases">
        <title>Prjna785345.</title>
        <authorList>
            <person name="Rujirawat T."/>
            <person name="Krajaejun T."/>
        </authorList>
    </citation>
    <scope>NUCLEOTIDE SEQUENCE</scope>
    <source>
        <strain evidence="4">Pi057C3</strain>
    </source>
</reference>
<keyword evidence="5" id="KW-1185">Reference proteome</keyword>
<dbReference type="PANTHER" id="PTHR11276">
    <property type="entry name" value="DNA POLYMERASE TYPE-X FAMILY MEMBER"/>
    <property type="match status" value="1"/>
</dbReference>
<organism evidence="4 5">
    <name type="scientific">Pythium insidiosum</name>
    <name type="common">Pythiosis disease agent</name>
    <dbReference type="NCBI Taxonomy" id="114742"/>
    <lineage>
        <taxon>Eukaryota</taxon>
        <taxon>Sar</taxon>
        <taxon>Stramenopiles</taxon>
        <taxon>Oomycota</taxon>
        <taxon>Peronosporomycetes</taxon>
        <taxon>Pythiales</taxon>
        <taxon>Pythiaceae</taxon>
        <taxon>Pythium</taxon>
    </lineage>
</organism>
<dbReference type="SUPFAM" id="SSF47802">
    <property type="entry name" value="DNA polymerase beta, N-terminal domain-like"/>
    <property type="match status" value="1"/>
</dbReference>
<sequence>MSREASKKAAKELIALCEKEGVKLPTNPVNAMVEAGTMLNATKENGEFQLEKALKEMISKFGQKEVVTKKRKVAVVKKESVKDNDAEDASEGEEPKPKKKRTTKKAKDADDDDDDGEEKSKKPRARPTANCEDNQELADAFAELSGFEFKRGERFKGGTWSKVAKAIRDHDEKITSGKQAQKLKGIGKSAAAKIDEFLESGSLEQLEEYRAGNL</sequence>
<dbReference type="GO" id="GO:0003887">
    <property type="term" value="F:DNA-directed DNA polymerase activity"/>
    <property type="evidence" value="ECO:0007669"/>
    <property type="project" value="InterPro"/>
</dbReference>
<dbReference type="PANTHER" id="PTHR11276:SF42">
    <property type="entry name" value="DNA POLYMERASE BETA"/>
    <property type="match status" value="1"/>
</dbReference>
<dbReference type="AlphaFoldDB" id="A0AAD5M960"/>
<dbReference type="GO" id="GO:0006303">
    <property type="term" value="P:double-strand break repair via nonhomologous end joining"/>
    <property type="evidence" value="ECO:0007669"/>
    <property type="project" value="TreeGrafter"/>
</dbReference>
<dbReference type="EMBL" id="JAKCXM010000006">
    <property type="protein sequence ID" value="KAJ0409118.1"/>
    <property type="molecule type" value="Genomic_DNA"/>
</dbReference>